<protein>
    <submittedName>
        <fullName evidence="5">DUF4479 and tRNA-binding domain-containing protein</fullName>
    </submittedName>
</protein>
<evidence type="ECO:0000256" key="2">
    <source>
        <dbReference type="ARBA" id="ARBA00022884"/>
    </source>
</evidence>
<feature type="domain" description="TRNA-binding" evidence="4">
    <location>
        <begin position="93"/>
        <end position="204"/>
    </location>
</feature>
<organism evidence="5 6">
    <name type="scientific">Granulicatella seriolae</name>
    <dbReference type="NCBI Taxonomy" id="2967226"/>
    <lineage>
        <taxon>Bacteria</taxon>
        <taxon>Bacillati</taxon>
        <taxon>Bacillota</taxon>
        <taxon>Bacilli</taxon>
        <taxon>Lactobacillales</taxon>
        <taxon>Carnobacteriaceae</taxon>
        <taxon>Granulicatella</taxon>
    </lineage>
</organism>
<evidence type="ECO:0000256" key="1">
    <source>
        <dbReference type="ARBA" id="ARBA00022555"/>
    </source>
</evidence>
<dbReference type="CDD" id="cd02796">
    <property type="entry name" value="tRNA_bind_bactPheRS"/>
    <property type="match status" value="1"/>
</dbReference>
<accession>A0ABT1WNF0</accession>
<dbReference type="InterPro" id="IPR027855">
    <property type="entry name" value="DUF4479"/>
</dbReference>
<keyword evidence="1 3" id="KW-0820">tRNA-binding</keyword>
<dbReference type="EMBL" id="JANHNZ010000004">
    <property type="protein sequence ID" value="MCQ9210023.1"/>
    <property type="molecule type" value="Genomic_DNA"/>
</dbReference>
<proteinExistence type="predicted"/>
<dbReference type="Gene3D" id="2.40.50.140">
    <property type="entry name" value="Nucleic acid-binding proteins"/>
    <property type="match status" value="1"/>
</dbReference>
<reference evidence="5" key="1">
    <citation type="submission" date="2022-07" db="EMBL/GenBank/DDBJ databases">
        <authorList>
            <person name="Jung M.-Y."/>
            <person name="Lee M."/>
        </authorList>
    </citation>
    <scope>NUCLEOTIDE SEQUENCE</scope>
    <source>
        <strain evidence="5">S8</strain>
    </source>
</reference>
<gene>
    <name evidence="5" type="ORF">NPA36_05615</name>
</gene>
<dbReference type="Pfam" id="PF14794">
    <property type="entry name" value="DUF4479"/>
    <property type="match status" value="1"/>
</dbReference>
<dbReference type="NCBIfam" id="NF045760">
    <property type="entry name" value="YtpR"/>
    <property type="match status" value="1"/>
</dbReference>
<dbReference type="Gene3D" id="3.30.1940.10">
    <property type="entry name" value="YtpR-like"/>
    <property type="match status" value="1"/>
</dbReference>
<dbReference type="SUPFAM" id="SSF50249">
    <property type="entry name" value="Nucleic acid-binding proteins"/>
    <property type="match status" value="1"/>
</dbReference>
<reference evidence="5" key="2">
    <citation type="journal article" date="2023" name="Curr. Microbiol.">
        <title>Granulicatella seriolae sp. nov., a Novel Facultative Anaerobe Isolated from Yellowtail Marine Fish.</title>
        <authorList>
            <person name="Lee M."/>
            <person name="Choi Y.J."/>
            <person name="Farooq A."/>
            <person name="Jeong J.B."/>
            <person name="Jung M.Y."/>
        </authorList>
    </citation>
    <scope>NUCLEOTIDE SEQUENCE</scope>
    <source>
        <strain evidence="5">S8</strain>
    </source>
</reference>
<sequence length="212" mass="22831">MWISFYNKKGIGDTLLLSSGTTDRYNVSIKTVGDITQVSQTDTGQVIGYNLANISKYLDLGDRLGSFELSPQEQNKVLNLVKQAEFDTSHLDLTPKAALVVGYVEACQPHPDSDHLSITQTRISEDQVLQIVCGASNVKAGQKVVVASPGTVMPNGAIIWLGQLRGLDSFGMLCSARELGIDTNNQKKGILVLGEAAPVGAPFTKEIYATFQ</sequence>
<dbReference type="RefSeq" id="WP_256945139.1">
    <property type="nucleotide sequence ID" value="NZ_JANHNZ010000004.1"/>
</dbReference>
<name>A0ABT1WNF0_9LACT</name>
<evidence type="ECO:0000259" key="4">
    <source>
        <dbReference type="PROSITE" id="PS50886"/>
    </source>
</evidence>
<dbReference type="InterPro" id="IPR002547">
    <property type="entry name" value="tRNA-bd_dom"/>
</dbReference>
<dbReference type="Proteomes" id="UP001059480">
    <property type="component" value="Unassembled WGS sequence"/>
</dbReference>
<evidence type="ECO:0000313" key="6">
    <source>
        <dbReference type="Proteomes" id="UP001059480"/>
    </source>
</evidence>
<reference evidence="5" key="3">
    <citation type="journal article" date="2023" name="Microbiol. Resour. Announc.">
        <title>Draft Genome Sequence of Granulicatella sp. Strain S8, Isolated from a Marine Fish, Seriola quinqueradiata.</title>
        <authorList>
            <person name="Lee M."/>
            <person name="Farooq A."/>
            <person name="Jeong J.B."/>
            <person name="Jung M.Y."/>
        </authorList>
    </citation>
    <scope>NUCLEOTIDE SEQUENCE</scope>
    <source>
        <strain evidence="5">S8</strain>
    </source>
</reference>
<evidence type="ECO:0000256" key="3">
    <source>
        <dbReference type="PROSITE-ProRule" id="PRU00209"/>
    </source>
</evidence>
<dbReference type="InterPro" id="IPR033714">
    <property type="entry name" value="tRNA_bind_bactPheRS"/>
</dbReference>
<dbReference type="Pfam" id="PF01588">
    <property type="entry name" value="tRNA_bind"/>
    <property type="match status" value="1"/>
</dbReference>
<dbReference type="PROSITE" id="PS50886">
    <property type="entry name" value="TRBD"/>
    <property type="match status" value="1"/>
</dbReference>
<dbReference type="InterPro" id="IPR037154">
    <property type="entry name" value="YtpR-like_sf"/>
</dbReference>
<comment type="caution">
    <text evidence="5">The sequence shown here is derived from an EMBL/GenBank/DDBJ whole genome shotgun (WGS) entry which is preliminary data.</text>
</comment>
<keyword evidence="6" id="KW-1185">Reference proteome</keyword>
<evidence type="ECO:0000313" key="5">
    <source>
        <dbReference type="EMBL" id="MCQ9210023.1"/>
    </source>
</evidence>
<dbReference type="InterPro" id="IPR012340">
    <property type="entry name" value="NA-bd_OB-fold"/>
</dbReference>
<keyword evidence="2 3" id="KW-0694">RNA-binding</keyword>